<keyword evidence="2" id="KW-0805">Transcription regulation</keyword>
<keyword evidence="4" id="KW-0804">Transcription</keyword>
<dbReference type="PANTHER" id="PTHR30419">
    <property type="entry name" value="HTH-TYPE TRANSCRIPTIONAL REGULATOR YBHD"/>
    <property type="match status" value="1"/>
</dbReference>
<dbReference type="PANTHER" id="PTHR30419:SF30">
    <property type="entry name" value="LYSR FAMILY TRANSCRIPTIONAL REGULATOR"/>
    <property type="match status" value="1"/>
</dbReference>
<proteinExistence type="inferred from homology"/>
<protein>
    <submittedName>
        <fullName evidence="6">Putative Transcriptional regulator, LysR family</fullName>
    </submittedName>
</protein>
<accession>A0A1K0IJZ1</accession>
<evidence type="ECO:0000313" key="6">
    <source>
        <dbReference type="EMBL" id="SCU80225.1"/>
    </source>
</evidence>
<dbReference type="GO" id="GO:0003677">
    <property type="term" value="F:DNA binding"/>
    <property type="evidence" value="ECO:0007669"/>
    <property type="project" value="UniProtKB-KW"/>
</dbReference>
<dbReference type="InterPro" id="IPR005119">
    <property type="entry name" value="LysR_subst-bd"/>
</dbReference>
<dbReference type="EMBL" id="FMSH01000329">
    <property type="protein sequence ID" value="SCU80225.1"/>
    <property type="molecule type" value="Genomic_DNA"/>
</dbReference>
<dbReference type="AlphaFoldDB" id="A0A1K0IJZ1"/>
<dbReference type="Gene3D" id="3.40.190.10">
    <property type="entry name" value="Periplasmic binding protein-like II"/>
    <property type="match status" value="2"/>
</dbReference>
<evidence type="ECO:0000256" key="1">
    <source>
        <dbReference type="ARBA" id="ARBA00009437"/>
    </source>
</evidence>
<evidence type="ECO:0000259" key="5">
    <source>
        <dbReference type="PROSITE" id="PS50931"/>
    </source>
</evidence>
<sequence>MKFSLSQLRAFVSVAETQSFSTSAARLHVTQPTLSATIRTLEALVGAKLFDRDTRNVAMTPVGSEFLVMAQRVLDEAERAQHDLQQFLNGGRGRMRLSALPVLFGSATLQQAIADFREACPNIELEIHDLRTECAVDLLKSHRLDLALVTQVATDAELEYVPIGTQTIAVLLPATHPLASQDAIRCADLVCEPIVALNAKGPMSHYFDQLLFQADLRLQRTYRVGQLVTAAGLVKAGLGLGIMSGLSARLMAGDDLVCRQLCDPQVVRPISLAQLAGRELAPAAQRFRQILLEGYANAPVAT</sequence>
<organism evidence="6">
    <name type="scientific">Cupriavidus necator</name>
    <name type="common">Alcaligenes eutrophus</name>
    <name type="synonym">Ralstonia eutropha</name>
    <dbReference type="NCBI Taxonomy" id="106590"/>
    <lineage>
        <taxon>Bacteria</taxon>
        <taxon>Pseudomonadati</taxon>
        <taxon>Pseudomonadota</taxon>
        <taxon>Betaproteobacteria</taxon>
        <taxon>Burkholderiales</taxon>
        <taxon>Burkholderiaceae</taxon>
        <taxon>Cupriavidus</taxon>
    </lineage>
</organism>
<dbReference type="Pfam" id="PF00126">
    <property type="entry name" value="HTH_1"/>
    <property type="match status" value="1"/>
</dbReference>
<evidence type="ECO:0000256" key="2">
    <source>
        <dbReference type="ARBA" id="ARBA00023015"/>
    </source>
</evidence>
<keyword evidence="3" id="KW-0238">DNA-binding</keyword>
<dbReference type="RefSeq" id="WP_340527188.1">
    <property type="nucleotide sequence ID" value="NZ_FMSH01000329.1"/>
</dbReference>
<dbReference type="SUPFAM" id="SSF53850">
    <property type="entry name" value="Periplasmic binding protein-like II"/>
    <property type="match status" value="1"/>
</dbReference>
<evidence type="ECO:0000256" key="4">
    <source>
        <dbReference type="ARBA" id="ARBA00023163"/>
    </source>
</evidence>
<feature type="domain" description="HTH lysR-type" evidence="5">
    <location>
        <begin position="3"/>
        <end position="60"/>
    </location>
</feature>
<dbReference type="FunFam" id="1.10.10.10:FF:000001">
    <property type="entry name" value="LysR family transcriptional regulator"/>
    <property type="match status" value="1"/>
</dbReference>
<evidence type="ECO:0000256" key="3">
    <source>
        <dbReference type="ARBA" id="ARBA00023125"/>
    </source>
</evidence>
<comment type="similarity">
    <text evidence="1">Belongs to the LysR transcriptional regulatory family.</text>
</comment>
<reference evidence="6" key="1">
    <citation type="submission" date="2016-09" db="EMBL/GenBank/DDBJ databases">
        <authorList>
            <person name="Capua I."/>
            <person name="De Benedictis P."/>
            <person name="Joannis T."/>
            <person name="Lombin L.H."/>
            <person name="Cattoli G."/>
        </authorList>
    </citation>
    <scope>NUCLEOTIDE SEQUENCE</scope>
    <source>
        <strain evidence="6">B9</strain>
    </source>
</reference>
<gene>
    <name evidence="6" type="ORF">CNECB9_3950002</name>
</gene>
<dbReference type="PROSITE" id="PS50931">
    <property type="entry name" value="HTH_LYSR"/>
    <property type="match status" value="1"/>
</dbReference>
<dbReference type="SUPFAM" id="SSF46785">
    <property type="entry name" value="Winged helix' DNA-binding domain"/>
    <property type="match status" value="1"/>
</dbReference>
<dbReference type="Gene3D" id="1.10.10.10">
    <property type="entry name" value="Winged helix-like DNA-binding domain superfamily/Winged helix DNA-binding domain"/>
    <property type="match status" value="1"/>
</dbReference>
<dbReference type="GO" id="GO:0003700">
    <property type="term" value="F:DNA-binding transcription factor activity"/>
    <property type="evidence" value="ECO:0007669"/>
    <property type="project" value="InterPro"/>
</dbReference>
<dbReference type="InterPro" id="IPR050950">
    <property type="entry name" value="HTH-type_LysR_regulators"/>
</dbReference>
<dbReference type="GO" id="GO:0005829">
    <property type="term" value="C:cytosol"/>
    <property type="evidence" value="ECO:0007669"/>
    <property type="project" value="TreeGrafter"/>
</dbReference>
<dbReference type="InterPro" id="IPR036388">
    <property type="entry name" value="WH-like_DNA-bd_sf"/>
</dbReference>
<dbReference type="InterPro" id="IPR000847">
    <property type="entry name" value="LysR_HTH_N"/>
</dbReference>
<dbReference type="InterPro" id="IPR036390">
    <property type="entry name" value="WH_DNA-bd_sf"/>
</dbReference>
<dbReference type="Pfam" id="PF03466">
    <property type="entry name" value="LysR_substrate"/>
    <property type="match status" value="1"/>
</dbReference>
<dbReference type="PRINTS" id="PR00039">
    <property type="entry name" value="HTHLYSR"/>
</dbReference>
<name>A0A1K0IJZ1_CUPNE</name>